<evidence type="ECO:0000313" key="3">
    <source>
        <dbReference type="Proteomes" id="UP000031670"/>
    </source>
</evidence>
<dbReference type="Pfam" id="PF13460">
    <property type="entry name" value="NAD_binding_10"/>
    <property type="match status" value="1"/>
</dbReference>
<dbReference type="EMBL" id="BBSA01000014">
    <property type="protein sequence ID" value="GAM64757.1"/>
    <property type="molecule type" value="Genomic_DNA"/>
</dbReference>
<dbReference type="Proteomes" id="UP000031670">
    <property type="component" value="Unassembled WGS sequence"/>
</dbReference>
<dbReference type="PANTHER" id="PTHR14097:SF7">
    <property type="entry name" value="OXIDOREDUCTASE HTATIP2"/>
    <property type="match status" value="1"/>
</dbReference>
<dbReference type="InterPro" id="IPR036291">
    <property type="entry name" value="NAD(P)-bd_dom_sf"/>
</dbReference>
<dbReference type="Gene3D" id="3.40.50.720">
    <property type="entry name" value="NAD(P)-binding Rossmann-like Domain"/>
    <property type="match status" value="1"/>
</dbReference>
<accession>A0A0B8PJA0</accession>
<dbReference type="SUPFAM" id="SSF51735">
    <property type="entry name" value="NAD(P)-binding Rossmann-fold domains"/>
    <property type="match status" value="1"/>
</dbReference>
<feature type="domain" description="NAD(P)-binding" evidence="1">
    <location>
        <begin position="11"/>
        <end position="165"/>
    </location>
</feature>
<dbReference type="InterPro" id="IPR016040">
    <property type="entry name" value="NAD(P)-bd_dom"/>
</dbReference>
<dbReference type="AlphaFoldDB" id="A0A0B8PJA0"/>
<dbReference type="PANTHER" id="PTHR14097">
    <property type="entry name" value="OXIDOREDUCTASE HTATIP2"/>
    <property type="match status" value="1"/>
</dbReference>
<organism evidence="2 3">
    <name type="scientific">Vibrio ishigakensis</name>
    <dbReference type="NCBI Taxonomy" id="1481914"/>
    <lineage>
        <taxon>Bacteria</taxon>
        <taxon>Pseudomonadati</taxon>
        <taxon>Pseudomonadota</taxon>
        <taxon>Gammaproteobacteria</taxon>
        <taxon>Vibrionales</taxon>
        <taxon>Vibrionaceae</taxon>
        <taxon>Vibrio</taxon>
    </lineage>
</organism>
<name>A0A0B8PJA0_9VIBR</name>
<comment type="caution">
    <text evidence="2">The sequence shown here is derived from an EMBL/GenBank/DDBJ whole genome shotgun (WGS) entry which is preliminary data.</text>
</comment>
<evidence type="ECO:0000313" key="2">
    <source>
        <dbReference type="EMBL" id="GAM64757.1"/>
    </source>
</evidence>
<evidence type="ECO:0000259" key="1">
    <source>
        <dbReference type="Pfam" id="PF13460"/>
    </source>
</evidence>
<reference evidence="2 3" key="2">
    <citation type="submission" date="2015-01" db="EMBL/GenBank/DDBJ databases">
        <authorList>
            <consortium name="NBRP consortium"/>
            <person name="Sawabe T."/>
            <person name="Meirelles P."/>
            <person name="Feng G."/>
            <person name="Sayaka M."/>
            <person name="Hattori M."/>
            <person name="Ohkuma M."/>
        </authorList>
    </citation>
    <scope>NUCLEOTIDE SEQUENCE [LARGE SCALE GENOMIC DNA]</scope>
    <source>
        <strain evidence="2 3">JCM19232</strain>
    </source>
</reference>
<protein>
    <submittedName>
        <fullName evidence="2">Nucleoside-diphosphate-sugar epimerases</fullName>
    </submittedName>
</protein>
<proteinExistence type="predicted"/>
<gene>
    <name evidence="2" type="ORF">JCM19232_4449</name>
</gene>
<sequence>MTMNTSIVIAGATGLVGRETLEALLQDVRVAQVISLSRRKIEMEHSRLQQWITADLSKPKGPLMNVQPSVGIITLGTTLKKAGSKENLRAIDVDLVVNTATKMKKMGVERLYVVSCLGANTKAMSHYLQCKGEMEAQIEALGFTGTTFMQPGPLAGNRDEQRTDEKLLQGAMKLISPLMIGKLKNYVPIEAKLVAKAINRLVFMNQESRVSRVTSQKMRVLAA</sequence>
<reference evidence="2 3" key="1">
    <citation type="submission" date="2015-01" db="EMBL/GenBank/DDBJ databases">
        <title>Vibrio sp. C5 JCM 19232 whole genome shotgun sequence.</title>
        <authorList>
            <person name="Sawabe T."/>
            <person name="Meirelles P."/>
            <person name="Feng G."/>
            <person name="Sayaka M."/>
            <person name="Hattori M."/>
            <person name="Ohkuma M."/>
        </authorList>
    </citation>
    <scope>NUCLEOTIDE SEQUENCE [LARGE SCALE GENOMIC DNA]</scope>
    <source>
        <strain evidence="2 3">JCM19232</strain>
    </source>
</reference>